<protein>
    <submittedName>
        <fullName evidence="1">Uncharacterized protein</fullName>
    </submittedName>
</protein>
<reference evidence="1" key="2">
    <citation type="submission" date="2022-06" db="UniProtKB">
        <authorList>
            <consortium name="EnsemblMetazoa"/>
        </authorList>
    </citation>
    <scope>IDENTIFICATION</scope>
    <source>
        <strain evidence="1">DF5081</strain>
    </source>
</reference>
<dbReference type="EnsemblMetazoa" id="CJA39059.1">
    <property type="protein sequence ID" value="CJA39059.1"/>
    <property type="gene ID" value="WBGene00214906"/>
</dbReference>
<evidence type="ECO:0000313" key="1">
    <source>
        <dbReference type="EnsemblMetazoa" id="CJA39059.1"/>
    </source>
</evidence>
<dbReference type="AlphaFoldDB" id="A0A8R1ELJ6"/>
<name>A0A8R1ELJ6_CAEJA</name>
<keyword evidence="2" id="KW-1185">Reference proteome</keyword>
<sequence>MNNFFFELSNYLLPFTHRKNSELSEENNVWAELTDQDLLRIYFLLTTTNSKNAINRYFDVEVIQNEVKLKKILFQQPSCFSIKICSMCAENVERCSCPTSQPRADCIFCCLSSSSLLW</sequence>
<proteinExistence type="predicted"/>
<accession>A0A8R1ELJ6</accession>
<reference evidence="2" key="1">
    <citation type="submission" date="2010-08" db="EMBL/GenBank/DDBJ databases">
        <authorList>
            <consortium name="Caenorhabditis japonica Sequencing Consortium"/>
            <person name="Wilson R.K."/>
        </authorList>
    </citation>
    <scope>NUCLEOTIDE SEQUENCE [LARGE SCALE GENOMIC DNA]</scope>
    <source>
        <strain evidence="2">DF5081</strain>
    </source>
</reference>
<organism evidence="1 2">
    <name type="scientific">Caenorhabditis japonica</name>
    <dbReference type="NCBI Taxonomy" id="281687"/>
    <lineage>
        <taxon>Eukaryota</taxon>
        <taxon>Metazoa</taxon>
        <taxon>Ecdysozoa</taxon>
        <taxon>Nematoda</taxon>
        <taxon>Chromadorea</taxon>
        <taxon>Rhabditida</taxon>
        <taxon>Rhabditina</taxon>
        <taxon>Rhabditomorpha</taxon>
        <taxon>Rhabditoidea</taxon>
        <taxon>Rhabditidae</taxon>
        <taxon>Peloderinae</taxon>
        <taxon>Caenorhabditis</taxon>
    </lineage>
</organism>
<dbReference type="Proteomes" id="UP000005237">
    <property type="component" value="Unassembled WGS sequence"/>
</dbReference>
<evidence type="ECO:0000313" key="2">
    <source>
        <dbReference type="Proteomes" id="UP000005237"/>
    </source>
</evidence>